<dbReference type="SUPFAM" id="SSF63418">
    <property type="entry name" value="MurE/MurF N-terminal domain"/>
    <property type="match status" value="1"/>
</dbReference>
<organism evidence="15 16">
    <name type="scientific">Croceifilum oryzae</name>
    <dbReference type="NCBI Taxonomy" id="1553429"/>
    <lineage>
        <taxon>Bacteria</taxon>
        <taxon>Bacillati</taxon>
        <taxon>Bacillota</taxon>
        <taxon>Bacilli</taxon>
        <taxon>Bacillales</taxon>
        <taxon>Thermoactinomycetaceae</taxon>
        <taxon>Croceifilum</taxon>
    </lineage>
</organism>
<dbReference type="InterPro" id="IPR051046">
    <property type="entry name" value="MurCDEF_CellWall_CoF430Synth"/>
</dbReference>
<evidence type="ECO:0000256" key="6">
    <source>
        <dbReference type="ARBA" id="ARBA00022960"/>
    </source>
</evidence>
<dbReference type="GO" id="GO:0008360">
    <property type="term" value="P:regulation of cell shape"/>
    <property type="evidence" value="ECO:0007669"/>
    <property type="project" value="UniProtKB-KW"/>
</dbReference>
<evidence type="ECO:0000256" key="10">
    <source>
        <dbReference type="HAMAP-Rule" id="MF_02019"/>
    </source>
</evidence>
<evidence type="ECO:0000256" key="1">
    <source>
        <dbReference type="ARBA" id="ARBA00022490"/>
    </source>
</evidence>
<dbReference type="GO" id="GO:0005737">
    <property type="term" value="C:cytoplasm"/>
    <property type="evidence" value="ECO:0007669"/>
    <property type="project" value="UniProtKB-SubCell"/>
</dbReference>
<keyword evidence="5 10" id="KW-0067">ATP-binding</keyword>
<dbReference type="AlphaFoldDB" id="A0AAJ1TEM2"/>
<comment type="similarity">
    <text evidence="10">Belongs to the MurCDEF family. MurF subfamily.</text>
</comment>
<dbReference type="GO" id="GO:0009252">
    <property type="term" value="P:peptidoglycan biosynthetic process"/>
    <property type="evidence" value="ECO:0007669"/>
    <property type="project" value="UniProtKB-UniRule"/>
</dbReference>
<comment type="caution">
    <text evidence="15">The sequence shown here is derived from an EMBL/GenBank/DDBJ whole genome shotgun (WGS) entry which is preliminary data.</text>
</comment>
<comment type="function">
    <text evidence="10 11">Involved in cell wall formation. Catalyzes the final step in the synthesis of UDP-N-acetylmuramoyl-pentapeptide, the precursor of murein.</text>
</comment>
<dbReference type="PANTHER" id="PTHR43024:SF1">
    <property type="entry name" value="UDP-N-ACETYLMURAMOYL-TRIPEPTIDE--D-ALANYL-D-ALANINE LIGASE"/>
    <property type="match status" value="1"/>
</dbReference>
<keyword evidence="16" id="KW-1185">Reference proteome</keyword>
<proteinExistence type="inferred from homology"/>
<dbReference type="InterPro" id="IPR036565">
    <property type="entry name" value="Mur-like_cat_sf"/>
</dbReference>
<dbReference type="InterPro" id="IPR013221">
    <property type="entry name" value="Mur_ligase_cen"/>
</dbReference>
<evidence type="ECO:0000259" key="14">
    <source>
        <dbReference type="Pfam" id="PF08245"/>
    </source>
</evidence>
<evidence type="ECO:0000313" key="16">
    <source>
        <dbReference type="Proteomes" id="UP001238450"/>
    </source>
</evidence>
<dbReference type="RefSeq" id="WP_307251780.1">
    <property type="nucleotide sequence ID" value="NZ_JAUSUV010000004.1"/>
</dbReference>
<keyword evidence="9 10" id="KW-0961">Cell wall biogenesis/degradation</keyword>
<dbReference type="EC" id="6.3.2.10" evidence="10 11"/>
<dbReference type="GO" id="GO:0047480">
    <property type="term" value="F:UDP-N-acetylmuramoyl-tripeptide-D-alanyl-D-alanine ligase activity"/>
    <property type="evidence" value="ECO:0007669"/>
    <property type="project" value="UniProtKB-UniRule"/>
</dbReference>
<dbReference type="NCBIfam" id="TIGR01143">
    <property type="entry name" value="murF"/>
    <property type="match status" value="1"/>
</dbReference>
<evidence type="ECO:0000256" key="8">
    <source>
        <dbReference type="ARBA" id="ARBA00023306"/>
    </source>
</evidence>
<dbReference type="InterPro" id="IPR035911">
    <property type="entry name" value="MurE/MurF_N"/>
</dbReference>
<sequence>MIKRTIQQMVEMMDGAFCTSLDQHIQIQGVSIDSRTVQLQNLFIPIKGDHFNGHQFVQKAIDLGAAATLWMEDEPSPPTEIPVIYVKDTLVAIQSLAREYRKQLKTKVIGITGSNGKTSTKDILASVLETQFKTQKTYGNLNNHLGVPLTILQLSSQTEMAVIEMGMSDLGEIELLSSIALPDVAIITNIGEAHLDQLKSRERIAQAKLEILSGLRHNGIFIYDGDEPLLQEAVRLQNLGDHAVTVGLQSSNSYYPSFISIEREGVSFALPAQRPVFHLPMLGKHQVLNALSAIAVCHYYGISNEQIQNGFLKAKITGGRNEIIKTPKYTVLNDSYKSNPSSLRVSLETLSTLHDYKKKIVVLGDMNGLGDDEVSLHEKAGAQLDPNKIDYVFTVGMLAEHIAKIAKKRFIEGRVSSYQSTQQEELIAQLREVAEANSIILIKGSRENKLDQLVDDLKDSRVSMREAVGVL</sequence>
<keyword evidence="4 10" id="KW-0547">Nucleotide-binding</keyword>
<keyword evidence="6 10" id="KW-0133">Cell shape</keyword>
<gene>
    <name evidence="10" type="primary">murF</name>
    <name evidence="15" type="ORF">J2Z48_001231</name>
</gene>
<evidence type="ECO:0000259" key="13">
    <source>
        <dbReference type="Pfam" id="PF02875"/>
    </source>
</evidence>
<keyword evidence="7 10" id="KW-0573">Peptidoglycan synthesis</keyword>
<feature type="binding site" evidence="10">
    <location>
        <begin position="113"/>
        <end position="119"/>
    </location>
    <ligand>
        <name>ATP</name>
        <dbReference type="ChEBI" id="CHEBI:30616"/>
    </ligand>
</feature>
<dbReference type="GO" id="GO:0071555">
    <property type="term" value="P:cell wall organization"/>
    <property type="evidence" value="ECO:0007669"/>
    <property type="project" value="UniProtKB-KW"/>
</dbReference>
<dbReference type="InterPro" id="IPR004101">
    <property type="entry name" value="Mur_ligase_C"/>
</dbReference>
<evidence type="ECO:0000256" key="9">
    <source>
        <dbReference type="ARBA" id="ARBA00023316"/>
    </source>
</evidence>
<dbReference type="InterPro" id="IPR005863">
    <property type="entry name" value="UDP-N-AcMur_synth"/>
</dbReference>
<dbReference type="Gene3D" id="3.40.1390.10">
    <property type="entry name" value="MurE/MurF, N-terminal domain"/>
    <property type="match status" value="1"/>
</dbReference>
<keyword evidence="8 10" id="KW-0131">Cell cycle</keyword>
<keyword evidence="2 10" id="KW-0436">Ligase</keyword>
<dbReference type="SUPFAM" id="SSF53623">
    <property type="entry name" value="MurD-like peptide ligases, catalytic domain"/>
    <property type="match status" value="1"/>
</dbReference>
<evidence type="ECO:0000256" key="11">
    <source>
        <dbReference type="RuleBase" id="RU004136"/>
    </source>
</evidence>
<comment type="pathway">
    <text evidence="10 11">Cell wall biogenesis; peptidoglycan biosynthesis.</text>
</comment>
<dbReference type="Proteomes" id="UP001238450">
    <property type="component" value="Unassembled WGS sequence"/>
</dbReference>
<evidence type="ECO:0000256" key="7">
    <source>
        <dbReference type="ARBA" id="ARBA00022984"/>
    </source>
</evidence>
<keyword evidence="3 10" id="KW-0132">Cell division</keyword>
<dbReference type="HAMAP" id="MF_02019">
    <property type="entry name" value="MurF"/>
    <property type="match status" value="1"/>
</dbReference>
<feature type="domain" description="Mur ligase N-terminal catalytic" evidence="12">
    <location>
        <begin position="27"/>
        <end position="100"/>
    </location>
</feature>
<comment type="subcellular location">
    <subcellularLocation>
        <location evidence="10 11">Cytoplasm</location>
    </subcellularLocation>
</comment>
<dbReference type="Pfam" id="PF02875">
    <property type="entry name" value="Mur_ligase_C"/>
    <property type="match status" value="1"/>
</dbReference>
<evidence type="ECO:0000256" key="5">
    <source>
        <dbReference type="ARBA" id="ARBA00022840"/>
    </source>
</evidence>
<feature type="domain" description="Mur ligase central" evidence="14">
    <location>
        <begin position="111"/>
        <end position="297"/>
    </location>
</feature>
<evidence type="ECO:0000313" key="15">
    <source>
        <dbReference type="EMBL" id="MDQ0417059.1"/>
    </source>
</evidence>
<dbReference type="Pfam" id="PF01225">
    <property type="entry name" value="Mur_ligase"/>
    <property type="match status" value="1"/>
</dbReference>
<protein>
    <recommendedName>
        <fullName evidence="10 11">UDP-N-acetylmuramoyl-tripeptide--D-alanyl-D-alanine ligase</fullName>
        <ecNumber evidence="10 11">6.3.2.10</ecNumber>
    </recommendedName>
    <alternativeName>
        <fullName evidence="10">D-alanyl-D-alanine-adding enzyme</fullName>
    </alternativeName>
</protein>
<keyword evidence="1 10" id="KW-0963">Cytoplasm</keyword>
<dbReference type="Pfam" id="PF08245">
    <property type="entry name" value="Mur_ligase_M"/>
    <property type="match status" value="1"/>
</dbReference>
<reference evidence="15 16" key="1">
    <citation type="submission" date="2023-07" db="EMBL/GenBank/DDBJ databases">
        <title>Genomic Encyclopedia of Type Strains, Phase IV (KMG-IV): sequencing the most valuable type-strain genomes for metagenomic binning, comparative biology and taxonomic classification.</title>
        <authorList>
            <person name="Goeker M."/>
        </authorList>
    </citation>
    <scope>NUCLEOTIDE SEQUENCE [LARGE SCALE GENOMIC DNA]</scope>
    <source>
        <strain evidence="15 16">DSM 46876</strain>
    </source>
</reference>
<dbReference type="InterPro" id="IPR000713">
    <property type="entry name" value="Mur_ligase_N"/>
</dbReference>
<feature type="domain" description="Mur ligase C-terminal" evidence="13">
    <location>
        <begin position="319"/>
        <end position="446"/>
    </location>
</feature>
<name>A0AAJ1TEM2_9BACL</name>
<dbReference type="PANTHER" id="PTHR43024">
    <property type="entry name" value="UDP-N-ACETYLMURAMOYL-TRIPEPTIDE--D-ALANYL-D-ALANINE LIGASE"/>
    <property type="match status" value="1"/>
</dbReference>
<dbReference type="InterPro" id="IPR036615">
    <property type="entry name" value="Mur_ligase_C_dom_sf"/>
</dbReference>
<evidence type="ECO:0000256" key="3">
    <source>
        <dbReference type="ARBA" id="ARBA00022618"/>
    </source>
</evidence>
<accession>A0AAJ1TEM2</accession>
<dbReference type="EMBL" id="JAUSUV010000004">
    <property type="protein sequence ID" value="MDQ0417059.1"/>
    <property type="molecule type" value="Genomic_DNA"/>
</dbReference>
<dbReference type="GO" id="GO:0051301">
    <property type="term" value="P:cell division"/>
    <property type="evidence" value="ECO:0007669"/>
    <property type="project" value="UniProtKB-KW"/>
</dbReference>
<dbReference type="GO" id="GO:0005524">
    <property type="term" value="F:ATP binding"/>
    <property type="evidence" value="ECO:0007669"/>
    <property type="project" value="UniProtKB-UniRule"/>
</dbReference>
<evidence type="ECO:0000259" key="12">
    <source>
        <dbReference type="Pfam" id="PF01225"/>
    </source>
</evidence>
<dbReference type="SUPFAM" id="SSF53244">
    <property type="entry name" value="MurD-like peptide ligases, peptide-binding domain"/>
    <property type="match status" value="1"/>
</dbReference>
<comment type="catalytic activity">
    <reaction evidence="10 11">
        <text>D-alanyl-D-alanine + UDP-N-acetyl-alpha-D-muramoyl-L-alanyl-gamma-D-glutamyl-meso-2,6-diaminopimelate + ATP = UDP-N-acetyl-alpha-D-muramoyl-L-alanyl-gamma-D-glutamyl-meso-2,6-diaminopimeloyl-D-alanyl-D-alanine + ADP + phosphate + H(+)</text>
        <dbReference type="Rhea" id="RHEA:28374"/>
        <dbReference type="ChEBI" id="CHEBI:15378"/>
        <dbReference type="ChEBI" id="CHEBI:30616"/>
        <dbReference type="ChEBI" id="CHEBI:43474"/>
        <dbReference type="ChEBI" id="CHEBI:57822"/>
        <dbReference type="ChEBI" id="CHEBI:61386"/>
        <dbReference type="ChEBI" id="CHEBI:83905"/>
        <dbReference type="ChEBI" id="CHEBI:456216"/>
        <dbReference type="EC" id="6.3.2.10"/>
    </reaction>
</comment>
<dbReference type="Gene3D" id="3.40.1190.10">
    <property type="entry name" value="Mur-like, catalytic domain"/>
    <property type="match status" value="1"/>
</dbReference>
<dbReference type="Gene3D" id="3.90.190.20">
    <property type="entry name" value="Mur ligase, C-terminal domain"/>
    <property type="match status" value="1"/>
</dbReference>
<evidence type="ECO:0000256" key="2">
    <source>
        <dbReference type="ARBA" id="ARBA00022598"/>
    </source>
</evidence>
<evidence type="ECO:0000256" key="4">
    <source>
        <dbReference type="ARBA" id="ARBA00022741"/>
    </source>
</evidence>